<dbReference type="Proteomes" id="UP001218895">
    <property type="component" value="Chromosome"/>
</dbReference>
<accession>A0AAF0JNT6</accession>
<keyword evidence="2" id="KW-1185">Reference proteome</keyword>
<dbReference type="KEGG" id="manq:L1994_04870"/>
<name>A0AAF0JNT6_9EURY</name>
<evidence type="ECO:0000313" key="2">
    <source>
        <dbReference type="Proteomes" id="UP001218895"/>
    </source>
</evidence>
<protein>
    <submittedName>
        <fullName evidence="1">Uncharacterized protein</fullName>
    </submittedName>
</protein>
<sequence length="147" mass="16915">MKKRSLDALKGENLEDKLKTIGIIKGEESDVLELDKLGKKYGLEIILYFEKDLAINSTYEKDLIDFKYEDEFGRPFISAERFLKFGQENDPTFENRLTEFPLMITIAEFGERINDDGSKKNYIKGLMPFLDEFDVDKEPGPVIGDSS</sequence>
<evidence type="ECO:0000313" key="1">
    <source>
        <dbReference type="EMBL" id="WFN37721.1"/>
    </source>
</evidence>
<dbReference type="EMBL" id="CP091092">
    <property type="protein sequence ID" value="WFN37721.1"/>
    <property type="molecule type" value="Genomic_DNA"/>
</dbReference>
<reference evidence="1" key="1">
    <citation type="submission" date="2022-01" db="EMBL/GenBank/DDBJ databases">
        <title>Complete genome of Methanomicrobium antiquum DSM 21220.</title>
        <authorList>
            <person name="Chen S.-C."/>
            <person name="You Y.-T."/>
            <person name="Zhou Y.-Z."/>
            <person name="Lai M.-C."/>
        </authorList>
    </citation>
    <scope>NUCLEOTIDE SEQUENCE</scope>
    <source>
        <strain evidence="1">DSM 21220</strain>
    </source>
</reference>
<dbReference type="RefSeq" id="WP_278100561.1">
    <property type="nucleotide sequence ID" value="NZ_CP091092.1"/>
</dbReference>
<gene>
    <name evidence="1" type="ORF">L1994_04870</name>
</gene>
<organism evidence="1 2">
    <name type="scientific">Methanomicrobium antiquum</name>
    <dbReference type="NCBI Taxonomy" id="487686"/>
    <lineage>
        <taxon>Archaea</taxon>
        <taxon>Methanobacteriati</taxon>
        <taxon>Methanobacteriota</taxon>
        <taxon>Stenosarchaea group</taxon>
        <taxon>Methanomicrobia</taxon>
        <taxon>Methanomicrobiales</taxon>
        <taxon>Methanomicrobiaceae</taxon>
        <taxon>Methanomicrobium</taxon>
    </lineage>
</organism>
<dbReference type="AlphaFoldDB" id="A0AAF0JNT6"/>
<proteinExistence type="predicted"/>
<dbReference type="GeneID" id="79949706"/>